<dbReference type="EMBL" id="FTOP01000014">
    <property type="protein sequence ID" value="SIT06686.1"/>
    <property type="molecule type" value="Genomic_DNA"/>
</dbReference>
<dbReference type="InterPro" id="IPR000594">
    <property type="entry name" value="ThiF_NAD_FAD-bd"/>
</dbReference>
<keyword evidence="3" id="KW-1185">Reference proteome</keyword>
<dbReference type="SUPFAM" id="SSF69572">
    <property type="entry name" value="Activating enzymes of the ubiquitin-like proteins"/>
    <property type="match status" value="1"/>
</dbReference>
<dbReference type="OrthoDB" id="5149792at2"/>
<name>A0A1N7P832_9BACT</name>
<dbReference type="GO" id="GO:0061503">
    <property type="term" value="F:tRNA threonylcarbamoyladenosine dehydratase"/>
    <property type="evidence" value="ECO:0007669"/>
    <property type="project" value="TreeGrafter"/>
</dbReference>
<sequence length="367" mass="41693">MIAQKELDLESQLEVLILDPLNNHDLKIIEKLKQDDKIQVFDEIKSQVAELTKLQNPSIRYSSSQLDEEVNRFFEEHVPETYGVWVYYPWRKTIAHLLPEEDFVAVRTIRNKYKITQEEQDQLATKRIGIIGLSVGQSVAISLAMERSFGELRIADFDTLELGNMNRLRTSVLNIGVPKTTLVKREIAEIDPFLKVTVYEEGITDENLDDFFSKGGDLDLLIEECDSLAVKIKARIKARALGIPVLMDTSDRGMVDVERFDLESDRPVFHGKLSEYGEEGDILNNLEKLAPTILMSVLDFKNISERGKASIAEMGKTITNWPQLGTSVIMGGAMCAHFARNILNGFDIRSGREYVDLDKFFRKADES</sequence>
<dbReference type="PANTHER" id="PTHR43267">
    <property type="entry name" value="TRNA THREONYLCARBAMOYLADENOSINE DEHYDRATASE"/>
    <property type="match status" value="1"/>
</dbReference>
<dbReference type="InterPro" id="IPR035985">
    <property type="entry name" value="Ubiquitin-activating_enz"/>
</dbReference>
<dbReference type="Gene3D" id="3.40.50.720">
    <property type="entry name" value="NAD(P)-binding Rossmann-like Domain"/>
    <property type="match status" value="1"/>
</dbReference>
<organism evidence="2 3">
    <name type="scientific">Belliella pelovolcani</name>
    <dbReference type="NCBI Taxonomy" id="529505"/>
    <lineage>
        <taxon>Bacteria</taxon>
        <taxon>Pseudomonadati</taxon>
        <taxon>Bacteroidota</taxon>
        <taxon>Cytophagia</taxon>
        <taxon>Cytophagales</taxon>
        <taxon>Cyclobacteriaceae</taxon>
        <taxon>Belliella</taxon>
    </lineage>
</organism>
<dbReference type="GO" id="GO:0008641">
    <property type="term" value="F:ubiquitin-like modifier activating enzyme activity"/>
    <property type="evidence" value="ECO:0007669"/>
    <property type="project" value="InterPro"/>
</dbReference>
<accession>A0A1N7P832</accession>
<dbReference type="AlphaFoldDB" id="A0A1N7P832"/>
<gene>
    <name evidence="2" type="ORF">SAMN05421761_11496</name>
</gene>
<dbReference type="Proteomes" id="UP000186026">
    <property type="component" value="Unassembled WGS sequence"/>
</dbReference>
<evidence type="ECO:0000313" key="2">
    <source>
        <dbReference type="EMBL" id="SIT06686.1"/>
    </source>
</evidence>
<reference evidence="3" key="1">
    <citation type="submission" date="2017-01" db="EMBL/GenBank/DDBJ databases">
        <authorList>
            <person name="Varghese N."/>
            <person name="Submissions S."/>
        </authorList>
    </citation>
    <scope>NUCLEOTIDE SEQUENCE [LARGE SCALE GENOMIC DNA]</scope>
    <source>
        <strain evidence="3">DSM 46698</strain>
    </source>
</reference>
<proteinExistence type="predicted"/>
<dbReference type="PANTHER" id="PTHR43267:SF3">
    <property type="entry name" value="THIF PROTEIN"/>
    <property type="match status" value="1"/>
</dbReference>
<dbReference type="GO" id="GO:0061504">
    <property type="term" value="P:cyclic threonylcarbamoyladenosine biosynthetic process"/>
    <property type="evidence" value="ECO:0007669"/>
    <property type="project" value="TreeGrafter"/>
</dbReference>
<feature type="domain" description="THIF-type NAD/FAD binding fold" evidence="1">
    <location>
        <begin position="114"/>
        <end position="246"/>
    </location>
</feature>
<dbReference type="InterPro" id="IPR045886">
    <property type="entry name" value="ThiF/MoeB/HesA"/>
</dbReference>
<evidence type="ECO:0000259" key="1">
    <source>
        <dbReference type="Pfam" id="PF00899"/>
    </source>
</evidence>
<evidence type="ECO:0000313" key="3">
    <source>
        <dbReference type="Proteomes" id="UP000186026"/>
    </source>
</evidence>
<dbReference type="STRING" id="529505.SAMN05421761_11496"/>
<dbReference type="CDD" id="cd01483">
    <property type="entry name" value="E1_enzyme_family"/>
    <property type="match status" value="1"/>
</dbReference>
<dbReference type="Pfam" id="PF00899">
    <property type="entry name" value="ThiF"/>
    <property type="match status" value="1"/>
</dbReference>
<protein>
    <submittedName>
        <fullName evidence="2">ThiF family protein</fullName>
    </submittedName>
</protein>